<evidence type="ECO:0000313" key="4">
    <source>
        <dbReference type="EMBL" id="SCV70780.1"/>
    </source>
</evidence>
<dbReference type="OrthoDB" id="542135at2759"/>
<dbReference type="InterPro" id="IPR020615">
    <property type="entry name" value="Thiolase_acyl_enz_int_AS"/>
</dbReference>
<feature type="domain" description="Thiolase N-terminal" evidence="2">
    <location>
        <begin position="8"/>
        <end position="229"/>
    </location>
</feature>
<dbReference type="PANTHER" id="PTHR42870:SF1">
    <property type="entry name" value="NON-SPECIFIC LIPID-TRANSFER PROTEIN-LIKE 2"/>
    <property type="match status" value="1"/>
</dbReference>
<dbReference type="InterPro" id="IPR016039">
    <property type="entry name" value="Thiolase-like"/>
</dbReference>
<evidence type="ECO:0000259" key="3">
    <source>
        <dbReference type="Pfam" id="PF22691"/>
    </source>
</evidence>
<dbReference type="InterPro" id="IPR055140">
    <property type="entry name" value="Thiolase_C_2"/>
</dbReference>
<accession>A0A238FAA6</accession>
<dbReference type="Proteomes" id="UP000198372">
    <property type="component" value="Unassembled WGS sequence"/>
</dbReference>
<dbReference type="AlphaFoldDB" id="A0A238FAA6"/>
<name>A0A238FAA6_9BASI</name>
<keyword evidence="1" id="KW-0808">Transferase</keyword>
<gene>
    <name evidence="4" type="ORF">BQ2448_3542</name>
</gene>
<evidence type="ECO:0000259" key="2">
    <source>
        <dbReference type="Pfam" id="PF00108"/>
    </source>
</evidence>
<protein>
    <submittedName>
        <fullName evidence="4">BQ2448_3542 protein</fullName>
    </submittedName>
</protein>
<dbReference type="InterPro" id="IPR020616">
    <property type="entry name" value="Thiolase_N"/>
</dbReference>
<reference evidence="5" key="1">
    <citation type="submission" date="2016-09" db="EMBL/GenBank/DDBJ databases">
        <authorList>
            <person name="Jeantristanb JTB J.-T."/>
            <person name="Ricardo R."/>
        </authorList>
    </citation>
    <scope>NUCLEOTIDE SEQUENCE [LARGE SCALE GENOMIC DNA]</scope>
</reference>
<dbReference type="Pfam" id="PF22691">
    <property type="entry name" value="Thiolase_C_1"/>
    <property type="match status" value="1"/>
</dbReference>
<dbReference type="Pfam" id="PF00108">
    <property type="entry name" value="Thiolase_N"/>
    <property type="match status" value="1"/>
</dbReference>
<dbReference type="GO" id="GO:0016747">
    <property type="term" value="F:acyltransferase activity, transferring groups other than amino-acyl groups"/>
    <property type="evidence" value="ECO:0007669"/>
    <property type="project" value="InterPro"/>
</dbReference>
<proteinExistence type="predicted"/>
<dbReference type="CDD" id="cd00829">
    <property type="entry name" value="SCP-x_thiolase"/>
    <property type="match status" value="1"/>
</dbReference>
<evidence type="ECO:0000313" key="5">
    <source>
        <dbReference type="Proteomes" id="UP000198372"/>
    </source>
</evidence>
<dbReference type="EMBL" id="FMSP01000006">
    <property type="protein sequence ID" value="SCV70780.1"/>
    <property type="molecule type" value="Genomic_DNA"/>
</dbReference>
<dbReference type="PANTHER" id="PTHR42870">
    <property type="entry name" value="ACETYL-COA C-ACETYLTRANSFERASE"/>
    <property type="match status" value="1"/>
</dbReference>
<feature type="domain" description="Thiolase C-terminal" evidence="3">
    <location>
        <begin position="264"/>
        <end position="382"/>
    </location>
</feature>
<dbReference type="Gene3D" id="3.40.47.10">
    <property type="match status" value="1"/>
</dbReference>
<dbReference type="PROSITE" id="PS00098">
    <property type="entry name" value="THIOLASE_1"/>
    <property type="match status" value="1"/>
</dbReference>
<dbReference type="STRING" id="269621.A0A238FAA6"/>
<sequence>MAPRKTFIAGVGMTAFMKPRNLIDYPELAVEAATKALLDAGINYDEVEQAYAGYVYGDSTCGQRALYALGMTAIPIVNVNNNCSTGSSALFLARQMVEAGVAECIMALGFEKMAPGSLTNTFSDRSPPLEKTIELMNDVVGVGAGPFAAQIFGNGAEEYCQKYGSTWKDVASIAAKNHKHSAANPYSQFRNVMTTEEVYNDKKVTDNMTRGMCCPTSDGAACAIVVSEDFVKEHNLQNQAIEMVAQAMTTDSPRLFNDRSSIELTGADMTRIAAQKCYKQAGIKPDDLSVIELHDCFAANELLVYDALQLTAPGKAHELARSGDNTYGGKFVINPSGGLESKGHPLGATGLGMVFYLVNQLRGWAGPMQDPRCVPGAAERQGKECYALAHNLGLGGSCVVTILKRPGFFAEGGADGRARLGYNHAAECKSVTQTDVDKVKSRKQYSKFADVNLAEA</sequence>
<dbReference type="SUPFAM" id="SSF53901">
    <property type="entry name" value="Thiolase-like"/>
    <property type="match status" value="2"/>
</dbReference>
<evidence type="ECO:0000256" key="1">
    <source>
        <dbReference type="ARBA" id="ARBA00022679"/>
    </source>
</evidence>
<dbReference type="NCBIfam" id="NF006102">
    <property type="entry name" value="PRK08256.1"/>
    <property type="match status" value="1"/>
</dbReference>
<keyword evidence="5" id="KW-1185">Reference proteome</keyword>
<organism evidence="4 5">
    <name type="scientific">Microbotryum intermedium</name>
    <dbReference type="NCBI Taxonomy" id="269621"/>
    <lineage>
        <taxon>Eukaryota</taxon>
        <taxon>Fungi</taxon>
        <taxon>Dikarya</taxon>
        <taxon>Basidiomycota</taxon>
        <taxon>Pucciniomycotina</taxon>
        <taxon>Microbotryomycetes</taxon>
        <taxon>Microbotryales</taxon>
        <taxon>Microbotryaceae</taxon>
        <taxon>Microbotryum</taxon>
    </lineage>
</organism>